<feature type="transmembrane region" description="Helical" evidence="1">
    <location>
        <begin position="52"/>
        <end position="73"/>
    </location>
</feature>
<dbReference type="AlphaFoldDB" id="A0A0D8FVM1"/>
<dbReference type="Proteomes" id="UP000032336">
    <property type="component" value="Unassembled WGS sequence"/>
</dbReference>
<name>A0A0D8FVM1_9ACTN</name>
<dbReference type="GeneID" id="78372065"/>
<protein>
    <submittedName>
        <fullName evidence="2">Uncharacterized protein</fullName>
    </submittedName>
</protein>
<keyword evidence="1" id="KW-0472">Membrane</keyword>
<dbReference type="EMBL" id="JXUW01000005">
    <property type="protein sequence ID" value="KJE77333.1"/>
    <property type="molecule type" value="Genomic_DNA"/>
</dbReference>
<dbReference type="RefSeq" id="WP_152623066.1">
    <property type="nucleotide sequence ID" value="NZ_JQKF01000047.1"/>
</dbReference>
<comment type="caution">
    <text evidence="2">The sequence shown here is derived from an EMBL/GenBank/DDBJ whole genome shotgun (WGS) entry which is preliminary data.</text>
</comment>
<evidence type="ECO:0000256" key="1">
    <source>
        <dbReference type="SAM" id="Phobius"/>
    </source>
</evidence>
<accession>A0A0D8FVM1</accession>
<gene>
    <name evidence="2" type="ORF">FEAC_07670</name>
</gene>
<reference evidence="2 3" key="1">
    <citation type="submission" date="2015-01" db="EMBL/GenBank/DDBJ databases">
        <title>Draft genome of the acidophilic iron oxidizer Ferrimicrobium acidiphilum strain T23.</title>
        <authorList>
            <person name="Poehlein A."/>
            <person name="Eisen S."/>
            <person name="Schloemann M."/>
            <person name="Johnson B.D."/>
            <person name="Daniel R."/>
            <person name="Muehling M."/>
        </authorList>
    </citation>
    <scope>NUCLEOTIDE SEQUENCE [LARGE SCALE GENOMIC DNA]</scope>
    <source>
        <strain evidence="2 3">T23</strain>
    </source>
</reference>
<evidence type="ECO:0000313" key="2">
    <source>
        <dbReference type="EMBL" id="KJE77333.1"/>
    </source>
</evidence>
<proteinExistence type="predicted"/>
<keyword evidence="1" id="KW-1133">Transmembrane helix</keyword>
<evidence type="ECO:0000313" key="3">
    <source>
        <dbReference type="Proteomes" id="UP000032336"/>
    </source>
</evidence>
<sequence length="99" mass="11217">MADYVAIAQEDATNAAAQSSYLFAVTATIFTYSPFLLRSVSQELRFLVGLGWWVLGALGITAVGSSLLFGLLWRRLRHLHNGYHFRYKRHAVVDERHGY</sequence>
<keyword evidence="3" id="KW-1185">Reference proteome</keyword>
<keyword evidence="1" id="KW-0812">Transmembrane</keyword>
<feature type="transmembrane region" description="Helical" evidence="1">
    <location>
        <begin position="21"/>
        <end position="40"/>
    </location>
</feature>
<organism evidence="2 3">
    <name type="scientific">Ferrimicrobium acidiphilum DSM 19497</name>
    <dbReference type="NCBI Taxonomy" id="1121877"/>
    <lineage>
        <taxon>Bacteria</taxon>
        <taxon>Bacillati</taxon>
        <taxon>Actinomycetota</taxon>
        <taxon>Acidimicrobiia</taxon>
        <taxon>Acidimicrobiales</taxon>
        <taxon>Acidimicrobiaceae</taxon>
        <taxon>Ferrimicrobium</taxon>
    </lineage>
</organism>